<gene>
    <name evidence="1" type="ORF">BN11_2230008</name>
</gene>
<protein>
    <submittedName>
        <fullName evidence="1">Uncharacterized protein</fullName>
    </submittedName>
</protein>
<proteinExistence type="predicted"/>
<accession>W6JUE8</accession>
<name>W6JUE8_9MICO</name>
<sequence length="295" mass="31051">MTKLVVDPQTLRALQLTLKATLAKATDVHRSTLHEMRQVLSAIDGAVKVRQAKVLQCEIALQACQRGDRSDCSVEAGALAEAQRRLAAALSAKRKASQAASTFESRSRASLKRLEGIQAEGQRYLSFKLDKVIAVNAGGLGSSSAPASAGSMLTSVPGVGGLGTHSVPGLPHGFTMVPVADIDQTENPIHGPQDFSKGYSIEDLDYAFDLLESQVLPGLASGSTSSSFAAADQANGSFGTRSLSDTFSGFFGGDAIRLELRPDGSYSITNGRHRVFVASQFGRHYVPARVTGSTP</sequence>
<keyword evidence="2" id="KW-1185">Reference proteome</keyword>
<dbReference type="RefSeq" id="WP_157044156.1">
    <property type="nucleotide sequence ID" value="NZ_HG764815.1"/>
</dbReference>
<reference evidence="1" key="2">
    <citation type="journal article" date="2013" name="ISME J.">
        <title>A metabolic model for members of the genus Tetrasphaera involved in enhanced biological phosphorus removal.</title>
        <authorList>
            <person name="Kristiansen R."/>
            <person name="Nguyen H.T.T."/>
            <person name="Saunders A.M."/>
            <person name="Nielsen J.L."/>
            <person name="Wimmer R."/>
            <person name="Le V.Q."/>
            <person name="McIlroy S.J."/>
            <person name="Petrovski S."/>
            <person name="Seviour R.J."/>
            <person name="Calteau A."/>
            <person name="Nielsen K.L."/>
            <person name="Nielsen P.H."/>
        </authorList>
    </citation>
    <scope>NUCLEOTIDE SEQUENCE [LARGE SCALE GENOMIC DNA]</scope>
    <source>
        <strain evidence="1">Ben110</strain>
    </source>
</reference>
<dbReference type="OrthoDB" id="4578866at2"/>
<organism evidence="1 2">
    <name type="scientific">Nostocoides australiense Ben110</name>
    <dbReference type="NCBI Taxonomy" id="1193182"/>
    <lineage>
        <taxon>Bacteria</taxon>
        <taxon>Bacillati</taxon>
        <taxon>Actinomycetota</taxon>
        <taxon>Actinomycetes</taxon>
        <taxon>Micrococcales</taxon>
        <taxon>Intrasporangiaceae</taxon>
        <taxon>Nostocoides</taxon>
    </lineage>
</organism>
<evidence type="ECO:0000313" key="1">
    <source>
        <dbReference type="EMBL" id="CCH73003.1"/>
    </source>
</evidence>
<evidence type="ECO:0000313" key="2">
    <source>
        <dbReference type="Proteomes" id="UP000035763"/>
    </source>
</evidence>
<dbReference type="EMBL" id="CAJA01000139">
    <property type="protein sequence ID" value="CCH73003.1"/>
    <property type="molecule type" value="Genomic_DNA"/>
</dbReference>
<reference evidence="1" key="1">
    <citation type="submission" date="2012-05" db="EMBL/GenBank/DDBJ databases">
        <authorList>
            <person name="McIlroy S."/>
        </authorList>
    </citation>
    <scope>NUCLEOTIDE SEQUENCE</scope>
    <source>
        <strain evidence="1">Ben110</strain>
    </source>
</reference>
<dbReference type="AlphaFoldDB" id="W6JUE8"/>
<dbReference type="Proteomes" id="UP000035763">
    <property type="component" value="Unassembled WGS sequence"/>
</dbReference>
<dbReference type="STRING" id="1193182.BN11_2230008"/>
<comment type="caution">
    <text evidence="1">The sequence shown here is derived from an EMBL/GenBank/DDBJ whole genome shotgun (WGS) entry which is preliminary data.</text>
</comment>